<reference evidence="3 4" key="1">
    <citation type="submission" date="2021-03" db="EMBL/GenBank/DDBJ databases">
        <title>Sequencing the genomes of 1000 actinobacteria strains.</title>
        <authorList>
            <person name="Klenk H.-P."/>
        </authorList>
    </citation>
    <scope>NUCLEOTIDE SEQUENCE [LARGE SCALE GENOMIC DNA]</scope>
    <source>
        <strain evidence="3 4">DSM 15454</strain>
    </source>
</reference>
<evidence type="ECO:0000256" key="1">
    <source>
        <dbReference type="SAM" id="MobiDB-lite"/>
    </source>
</evidence>
<evidence type="ECO:0000313" key="4">
    <source>
        <dbReference type="Proteomes" id="UP000766570"/>
    </source>
</evidence>
<feature type="region of interest" description="Disordered" evidence="1">
    <location>
        <begin position="507"/>
        <end position="548"/>
    </location>
</feature>
<dbReference type="Proteomes" id="UP000766570">
    <property type="component" value="Unassembled WGS sequence"/>
</dbReference>
<comment type="caution">
    <text evidence="3">The sequence shown here is derived from an EMBL/GenBank/DDBJ whole genome shotgun (WGS) entry which is preliminary data.</text>
</comment>
<name>A0ABS4WJV1_9MICC</name>
<proteinExistence type="predicted"/>
<organism evidence="3 4">
    <name type="scientific">Paeniglutamicibacter psychrophenolicus</name>
    <dbReference type="NCBI Taxonomy" id="257454"/>
    <lineage>
        <taxon>Bacteria</taxon>
        <taxon>Bacillati</taxon>
        <taxon>Actinomycetota</taxon>
        <taxon>Actinomycetes</taxon>
        <taxon>Micrococcales</taxon>
        <taxon>Micrococcaceae</taxon>
        <taxon>Paeniglutamicibacter</taxon>
    </lineage>
</organism>
<dbReference type="InterPro" id="IPR005094">
    <property type="entry name" value="Endonuclease_MobA/VirD2"/>
</dbReference>
<evidence type="ECO:0000259" key="2">
    <source>
        <dbReference type="Pfam" id="PF03432"/>
    </source>
</evidence>
<dbReference type="RefSeq" id="WP_209912236.1">
    <property type="nucleotide sequence ID" value="NZ_BAAAMI010000027.1"/>
</dbReference>
<protein>
    <recommendedName>
        <fullName evidence="2">MobA/VirD2-like nuclease domain-containing protein</fullName>
    </recommendedName>
</protein>
<evidence type="ECO:0000313" key="3">
    <source>
        <dbReference type="EMBL" id="MBP2376483.1"/>
    </source>
</evidence>
<accession>A0ABS4WJV1</accession>
<keyword evidence="4" id="KW-1185">Reference proteome</keyword>
<dbReference type="Pfam" id="PF03432">
    <property type="entry name" value="Relaxase"/>
    <property type="match status" value="1"/>
</dbReference>
<feature type="domain" description="MobA/VirD2-like nuclease" evidence="2">
    <location>
        <begin position="95"/>
        <end position="192"/>
    </location>
</feature>
<sequence>MMPNVTRGGRMQGLLSYLVSVDPAKTSNVHHDPHLVAGDAAVMAWFDDGILDQDDASRIAAYLDEPHRKFGVEVMRRDDRKDAPLGLDGKPQLVKADVWHCSLSVAVGERNITDQEWGDIANDFVDAMGFSEASGKAQCRWAAVDHGASAGGNQHIHIALSLVREDGTKASVHNDRSRAQDTCRALEKKYGLEELSTVHASRGYDPAEKQTAIRQGREMHRTSLERKVRAASTAASTEAEFVRQGRDLGLLMRPRYAKNTTDVVVGYSVAERPAKGERPVWFGGGKIARDLGLGQLRTKWPDTAQGSMDAVAEWNAAARNRRQAKPQARYTKPQLTDAQLWDQYTAQAQEIADRLRSLPLNDHASWARAARETSGVFAAWSEKLESTPGPLASTAAELAKTAQLRDYRRHEKPVPMPSLAGSTMLLLAAGSKSKTAAHTALLIQLMRTSKAIFEMHNQSQRYRHARNLRTVLANDLHSFGQQMPRPVQAISKASEPEHASSRLARLNFPAPASTQLPAPRTGSVVPSKTEPTRIYQPTKPGPQQEHGR</sequence>
<dbReference type="EMBL" id="JAGIOE010000002">
    <property type="protein sequence ID" value="MBP2376483.1"/>
    <property type="molecule type" value="Genomic_DNA"/>
</dbReference>
<gene>
    <name evidence="3" type="ORF">JOF46_004472</name>
</gene>